<dbReference type="OrthoDB" id="9786766at2"/>
<dbReference type="Proteomes" id="UP000075583">
    <property type="component" value="Unassembled WGS sequence"/>
</dbReference>
<dbReference type="AlphaFoldDB" id="A0A150XSH9"/>
<feature type="domain" description="DUF5916" evidence="2">
    <location>
        <begin position="249"/>
        <end position="348"/>
    </location>
</feature>
<dbReference type="GO" id="GO:0004553">
    <property type="term" value="F:hydrolase activity, hydrolyzing O-glycosyl compounds"/>
    <property type="evidence" value="ECO:0007669"/>
    <property type="project" value="InterPro"/>
</dbReference>
<evidence type="ECO:0000259" key="1">
    <source>
        <dbReference type="Pfam" id="PF06452"/>
    </source>
</evidence>
<proteinExistence type="predicted"/>
<dbReference type="SUPFAM" id="SSF49344">
    <property type="entry name" value="CBD9-like"/>
    <property type="match status" value="1"/>
</dbReference>
<evidence type="ECO:0000313" key="3">
    <source>
        <dbReference type="EMBL" id="KYG81719.1"/>
    </source>
</evidence>
<dbReference type="GO" id="GO:0016052">
    <property type="term" value="P:carbohydrate catabolic process"/>
    <property type="evidence" value="ECO:0007669"/>
    <property type="project" value="InterPro"/>
</dbReference>
<dbReference type="Gene3D" id="2.60.40.1190">
    <property type="match status" value="1"/>
</dbReference>
<sequence>MKKVLQLLFILTCFQTLKGQETGGNFPPPEIRKEVRAVRSTGIIKIDGKLEEADWQRAIPVTDFFRMEPRQGGDYQYKTEVRLLFDDKNLYVGAFCADSLGRKGIRVQDLRRDFNWGENDAFGIQLDPQNLKQYAVAFQTTPYGNQRDLQNFNDQSTDNDWNALWNVRTSQTKEGYYIEFAIPFKSLRYDLSSEDEETAWGVTFTRLARRDYEQTVFPAIPQSFSPYRMTYAAQLKGLELPEPSANVRVEPYALFQYESQKEGGVSTSTNEFKVGGDAKWAVNPNTVVDLTFNTDFAQADVDRAVNNLERFNIFFPERRQFFLENSGIWSGSDQSSIRPFFSRKVGLAGNFNAQPAPIDIGARYTQRDENQTLAGMYIHQAETNISQAGNFGVFRYSRNYGKENNVGFMLTHRLDETSESLNADSQNNSTFTVDGLIRPSDMWTVNYLASFSANYEQNDIGFAGRVFAGRQSNKAYFGWVTEYIDQSYNPAMGFISQSDVMKHNPGGYFIVRPEKLKWIRRWDPGVFVNYYHDASNPGNFQQASLYFFPVYVFFTDGSFIEYAVTPTWQNINFNFAPLGVDISQDDYFYVRNDINFNTDRSKKWSLSGSYEWGDFYNGKQQKVVGGGRLAPSPHFALNFDYEYIRLQNLGTLRQDLETHLTTLGGRVAVNPRIQLSSFYQYNTFDDQGRWNVRFSWEYQPLSFLYLVFNSNSIDTTERDFQQQQTIAKITFLKQF</sequence>
<dbReference type="RefSeq" id="WP_062588969.1">
    <property type="nucleotide sequence ID" value="NZ_LQZQ01000002.1"/>
</dbReference>
<dbReference type="CDD" id="cd09618">
    <property type="entry name" value="CBM9_like_2"/>
    <property type="match status" value="1"/>
</dbReference>
<dbReference type="InterPro" id="IPR010502">
    <property type="entry name" value="Carb-bd_dom_fam9"/>
</dbReference>
<organism evidence="3 4">
    <name type="scientific">Roseivirga ehrenbergii (strain DSM 102268 / JCM 13514 / KCTC 12282 / NCIMB 14502 / KMM 6017)</name>
    <dbReference type="NCBI Taxonomy" id="279360"/>
    <lineage>
        <taxon>Bacteria</taxon>
        <taxon>Pseudomonadati</taxon>
        <taxon>Bacteroidota</taxon>
        <taxon>Cytophagia</taxon>
        <taxon>Cytophagales</taxon>
        <taxon>Roseivirgaceae</taxon>
        <taxon>Roseivirga</taxon>
    </lineage>
</organism>
<dbReference type="Pfam" id="PF19313">
    <property type="entry name" value="DUF5916"/>
    <property type="match status" value="1"/>
</dbReference>
<dbReference type="STRING" id="279360.MB14_14155"/>
<evidence type="ECO:0000313" key="4">
    <source>
        <dbReference type="Proteomes" id="UP000075583"/>
    </source>
</evidence>
<dbReference type="InterPro" id="IPR045670">
    <property type="entry name" value="DUF5916"/>
</dbReference>
<gene>
    <name evidence="3" type="ORF">MB14_14155</name>
</gene>
<evidence type="ECO:0000259" key="2">
    <source>
        <dbReference type="Pfam" id="PF19313"/>
    </source>
</evidence>
<dbReference type="GO" id="GO:0030246">
    <property type="term" value="F:carbohydrate binding"/>
    <property type="evidence" value="ECO:0007669"/>
    <property type="project" value="InterPro"/>
</dbReference>
<protein>
    <submittedName>
        <fullName evidence="3">Uncharacterized protein</fullName>
    </submittedName>
</protein>
<reference evidence="3" key="1">
    <citation type="submission" date="2016-01" db="EMBL/GenBank/DDBJ databases">
        <title>Genome sequencing of Roseivirga ehrenbergii KMM 6017.</title>
        <authorList>
            <person name="Selvaratnam C."/>
            <person name="Thevarajoo S."/>
            <person name="Goh K.M."/>
            <person name="Ee R."/>
            <person name="Chan K.-G."/>
            <person name="Chong C.S."/>
        </authorList>
    </citation>
    <scope>NUCLEOTIDE SEQUENCE [LARGE SCALE GENOMIC DNA]</scope>
    <source>
        <strain evidence="3">KMM 6017</strain>
    </source>
</reference>
<name>A0A150XSH9_ROSEK</name>
<accession>A0A150XSH9</accession>
<comment type="caution">
    <text evidence="3">The sequence shown here is derived from an EMBL/GenBank/DDBJ whole genome shotgun (WGS) entry which is preliminary data.</text>
</comment>
<feature type="domain" description="Carbohydrate-binding" evidence="1">
    <location>
        <begin position="46"/>
        <end position="190"/>
    </location>
</feature>
<keyword evidence="4" id="KW-1185">Reference proteome</keyword>
<dbReference type="EMBL" id="LQZQ01000002">
    <property type="protein sequence ID" value="KYG81719.1"/>
    <property type="molecule type" value="Genomic_DNA"/>
</dbReference>
<dbReference type="Pfam" id="PF06452">
    <property type="entry name" value="CBM9_1"/>
    <property type="match status" value="1"/>
</dbReference>